<accession>A0A4W5LZA3</accession>
<sequence>MLLFHALSLSLFFSLCLILGFFHFSLSLLSSSETKVKIDNIYRKPPIYKQHASRTSWQEGDDVKTRTSWMILKSEIDGQPLPEDLLDPRKSTCSLPTDASLPNFPYSKSASLPGYGRNGIYKEVADHAEDEPDQQDSYSWGGMRVFQVYPYEVLAVTHRVRVKLPRDVDRTRLEVRVHHIAPSFFLSASV</sequence>
<name>A0A4W5LZA3_9TELE</name>
<dbReference type="PANTHER" id="PTHR24213">
    <property type="entry name" value="ACTIN-BINDING LIM PROTEIN"/>
    <property type="match status" value="1"/>
</dbReference>
<dbReference type="Gene3D" id="1.10.950.10">
    <property type="entry name" value="Villin headpiece domain"/>
    <property type="match status" value="1"/>
</dbReference>
<evidence type="ECO:0000259" key="1">
    <source>
        <dbReference type="Pfam" id="PF16182"/>
    </source>
</evidence>
<dbReference type="AlphaFoldDB" id="A0A4W5LZA3"/>
<dbReference type="PANTHER" id="PTHR24213:SF6">
    <property type="entry name" value="ACTIN-BINDING LIM PROTEIN 2"/>
    <property type="match status" value="1"/>
</dbReference>
<dbReference type="GO" id="GO:0007010">
    <property type="term" value="P:cytoskeleton organization"/>
    <property type="evidence" value="ECO:0007669"/>
    <property type="project" value="InterPro"/>
</dbReference>
<dbReference type="GO" id="GO:0051015">
    <property type="term" value="F:actin filament binding"/>
    <property type="evidence" value="ECO:0007669"/>
    <property type="project" value="TreeGrafter"/>
</dbReference>
<dbReference type="STRING" id="62062.ENSHHUP00000031263"/>
<reference evidence="2" key="3">
    <citation type="submission" date="2025-09" db="UniProtKB">
        <authorList>
            <consortium name="Ensembl"/>
        </authorList>
    </citation>
    <scope>IDENTIFICATION</scope>
</reference>
<dbReference type="Ensembl" id="ENSHHUT00000032560.1">
    <property type="protein sequence ID" value="ENSHHUP00000031263.1"/>
    <property type="gene ID" value="ENSHHUG00000019866.1"/>
</dbReference>
<dbReference type="InterPro" id="IPR032402">
    <property type="entry name" value="AbLIM_anchor"/>
</dbReference>
<feature type="domain" description="Putative adherens-junction anchoring" evidence="1">
    <location>
        <begin position="59"/>
        <end position="161"/>
    </location>
</feature>
<reference evidence="2" key="2">
    <citation type="submission" date="2025-08" db="UniProtKB">
        <authorList>
            <consortium name="Ensembl"/>
        </authorList>
    </citation>
    <scope>IDENTIFICATION</scope>
</reference>
<reference evidence="3" key="1">
    <citation type="submission" date="2018-06" db="EMBL/GenBank/DDBJ databases">
        <title>Genome assembly of Danube salmon.</title>
        <authorList>
            <person name="Macqueen D.J."/>
            <person name="Gundappa M.K."/>
        </authorList>
    </citation>
    <scope>NUCLEOTIDE SEQUENCE [LARGE SCALE GENOMIC DNA]</scope>
</reference>
<dbReference type="SUPFAM" id="SSF47050">
    <property type="entry name" value="VHP, Villin headpiece domain"/>
    <property type="match status" value="1"/>
</dbReference>
<protein>
    <recommendedName>
        <fullName evidence="1">Putative adherens-junction anchoring domain-containing protein</fullName>
    </recommendedName>
</protein>
<dbReference type="GO" id="GO:0015629">
    <property type="term" value="C:actin cytoskeleton"/>
    <property type="evidence" value="ECO:0007669"/>
    <property type="project" value="TreeGrafter"/>
</dbReference>
<evidence type="ECO:0000313" key="2">
    <source>
        <dbReference type="Ensembl" id="ENSHHUP00000031263.1"/>
    </source>
</evidence>
<dbReference type="Proteomes" id="UP000314982">
    <property type="component" value="Unassembled WGS sequence"/>
</dbReference>
<proteinExistence type="predicted"/>
<keyword evidence="3" id="KW-1185">Reference proteome</keyword>
<dbReference type="Pfam" id="PF16182">
    <property type="entry name" value="AbLIM_anchor"/>
    <property type="match status" value="1"/>
</dbReference>
<dbReference type="InterPro" id="IPR051618">
    <property type="entry name" value="Actin-binding_LIM"/>
</dbReference>
<dbReference type="InterPro" id="IPR036886">
    <property type="entry name" value="Villin_headpiece_dom_sf"/>
</dbReference>
<evidence type="ECO:0000313" key="3">
    <source>
        <dbReference type="Proteomes" id="UP000314982"/>
    </source>
</evidence>
<dbReference type="GO" id="GO:0030032">
    <property type="term" value="P:lamellipodium assembly"/>
    <property type="evidence" value="ECO:0007669"/>
    <property type="project" value="TreeGrafter"/>
</dbReference>
<organism evidence="2 3">
    <name type="scientific">Hucho hucho</name>
    <name type="common">huchen</name>
    <dbReference type="NCBI Taxonomy" id="62062"/>
    <lineage>
        <taxon>Eukaryota</taxon>
        <taxon>Metazoa</taxon>
        <taxon>Chordata</taxon>
        <taxon>Craniata</taxon>
        <taxon>Vertebrata</taxon>
        <taxon>Euteleostomi</taxon>
        <taxon>Actinopterygii</taxon>
        <taxon>Neopterygii</taxon>
        <taxon>Teleostei</taxon>
        <taxon>Protacanthopterygii</taxon>
        <taxon>Salmoniformes</taxon>
        <taxon>Salmonidae</taxon>
        <taxon>Salmoninae</taxon>
        <taxon>Hucho</taxon>
    </lineage>
</organism>